<dbReference type="Gene3D" id="4.10.400.10">
    <property type="entry name" value="Low-density Lipoprotein Receptor"/>
    <property type="match status" value="1"/>
</dbReference>
<evidence type="ECO:0000256" key="2">
    <source>
        <dbReference type="PROSITE-ProRule" id="PRU00059"/>
    </source>
</evidence>
<dbReference type="InterPro" id="IPR035914">
    <property type="entry name" value="Sperma_CUB_dom_sf"/>
</dbReference>
<keyword evidence="3" id="KW-1133">Transmembrane helix</keyword>
<feature type="transmembrane region" description="Helical" evidence="3">
    <location>
        <begin position="703"/>
        <end position="725"/>
    </location>
</feature>
<accession>A0AAN7V8C3</accession>
<evidence type="ECO:0000259" key="4">
    <source>
        <dbReference type="PROSITE" id="PS01180"/>
    </source>
</evidence>
<dbReference type="Proteomes" id="UP001329430">
    <property type="component" value="Chromosome 7"/>
</dbReference>
<dbReference type="CDD" id="cd00112">
    <property type="entry name" value="LDLa"/>
    <property type="match status" value="1"/>
</dbReference>
<dbReference type="Gene3D" id="2.60.120.290">
    <property type="entry name" value="Spermadhesin, CUB domain"/>
    <property type="match status" value="3"/>
</dbReference>
<evidence type="ECO:0000313" key="5">
    <source>
        <dbReference type="EMBL" id="KAK5640811.1"/>
    </source>
</evidence>
<organism evidence="5 6">
    <name type="scientific">Pyrocoelia pectoralis</name>
    <dbReference type="NCBI Taxonomy" id="417401"/>
    <lineage>
        <taxon>Eukaryota</taxon>
        <taxon>Metazoa</taxon>
        <taxon>Ecdysozoa</taxon>
        <taxon>Arthropoda</taxon>
        <taxon>Hexapoda</taxon>
        <taxon>Insecta</taxon>
        <taxon>Pterygota</taxon>
        <taxon>Neoptera</taxon>
        <taxon>Endopterygota</taxon>
        <taxon>Coleoptera</taxon>
        <taxon>Polyphaga</taxon>
        <taxon>Elateriformia</taxon>
        <taxon>Elateroidea</taxon>
        <taxon>Lampyridae</taxon>
        <taxon>Lampyrinae</taxon>
        <taxon>Pyrocoelia</taxon>
    </lineage>
</organism>
<feature type="non-terminal residue" evidence="5">
    <location>
        <position position="1"/>
    </location>
</feature>
<name>A0AAN7V8C3_9COLE</name>
<dbReference type="InterPro" id="IPR000859">
    <property type="entry name" value="CUB_dom"/>
</dbReference>
<dbReference type="AlphaFoldDB" id="A0AAN7V8C3"/>
<feature type="domain" description="CUB" evidence="4">
    <location>
        <begin position="233"/>
        <end position="336"/>
    </location>
</feature>
<dbReference type="PANTHER" id="PTHR47537">
    <property type="entry name" value="CUBILIN"/>
    <property type="match status" value="1"/>
</dbReference>
<feature type="domain" description="CUB" evidence="4">
    <location>
        <begin position="87"/>
        <end position="223"/>
    </location>
</feature>
<dbReference type="SUPFAM" id="SSF49854">
    <property type="entry name" value="Spermadhesin, CUB domain"/>
    <property type="match status" value="2"/>
</dbReference>
<reference evidence="5 6" key="1">
    <citation type="journal article" date="2024" name="Insects">
        <title>An Improved Chromosome-Level Genome Assembly of the Firefly Pyrocoelia pectoralis.</title>
        <authorList>
            <person name="Fu X."/>
            <person name="Meyer-Rochow V.B."/>
            <person name="Ballantyne L."/>
            <person name="Zhu X."/>
        </authorList>
    </citation>
    <scope>NUCLEOTIDE SEQUENCE [LARGE SCALE GENOMIC DNA]</scope>
    <source>
        <strain evidence="5">XCY_ONT2</strain>
    </source>
</reference>
<comment type="caution">
    <text evidence="5">The sequence shown here is derived from an EMBL/GenBank/DDBJ whole genome shotgun (WGS) entry which is preliminary data.</text>
</comment>
<dbReference type="InterPro" id="IPR002172">
    <property type="entry name" value="LDrepeatLR_classA_rpt"/>
</dbReference>
<keyword evidence="3" id="KW-0812">Transmembrane</keyword>
<evidence type="ECO:0000313" key="6">
    <source>
        <dbReference type="Proteomes" id="UP001329430"/>
    </source>
</evidence>
<dbReference type="GO" id="GO:0005886">
    <property type="term" value="C:plasma membrane"/>
    <property type="evidence" value="ECO:0007669"/>
    <property type="project" value="TreeGrafter"/>
</dbReference>
<evidence type="ECO:0000256" key="3">
    <source>
        <dbReference type="SAM" id="Phobius"/>
    </source>
</evidence>
<dbReference type="SMART" id="SM00042">
    <property type="entry name" value="CUB"/>
    <property type="match status" value="2"/>
</dbReference>
<dbReference type="SMART" id="SM00192">
    <property type="entry name" value="LDLa"/>
    <property type="match status" value="1"/>
</dbReference>
<evidence type="ECO:0000256" key="1">
    <source>
        <dbReference type="ARBA" id="ARBA00023157"/>
    </source>
</evidence>
<protein>
    <recommendedName>
        <fullName evidence="4">CUB domain-containing protein</fullName>
    </recommendedName>
</protein>
<dbReference type="PANTHER" id="PTHR47537:SF1">
    <property type="entry name" value="CUB DOMAIN-CONTAINING PROTEIN"/>
    <property type="match status" value="1"/>
</dbReference>
<dbReference type="FunFam" id="2.60.120.290:FF:000055">
    <property type="entry name" value="Dorsal-ventral patterning protein tolloid"/>
    <property type="match status" value="1"/>
</dbReference>
<proteinExistence type="predicted"/>
<dbReference type="InterPro" id="IPR053207">
    <property type="entry name" value="Non-NMDA_GluR_Accessory"/>
</dbReference>
<gene>
    <name evidence="5" type="ORF">RI129_009358</name>
</gene>
<keyword evidence="1" id="KW-1015">Disulfide bond</keyword>
<keyword evidence="6" id="KW-1185">Reference proteome</keyword>
<dbReference type="CDD" id="cd00041">
    <property type="entry name" value="CUB"/>
    <property type="match status" value="2"/>
</dbReference>
<dbReference type="InterPro" id="IPR036055">
    <property type="entry name" value="LDL_receptor-like_sf"/>
</dbReference>
<dbReference type="EMBL" id="JAVRBK010000007">
    <property type="protein sequence ID" value="KAK5640811.1"/>
    <property type="molecule type" value="Genomic_DNA"/>
</dbReference>
<comment type="caution">
    <text evidence="2">Lacks conserved residue(s) required for the propagation of feature annotation.</text>
</comment>
<dbReference type="Pfam" id="PF00431">
    <property type="entry name" value="CUB"/>
    <property type="match status" value="2"/>
</dbReference>
<sequence>IVDGNAKTDVSNRKEPGMFCGETEQPQTFMSETSFVKVVFHVDNFTDQTYFSFDTRAEQQLVVYLRYGQHPELYPNRRGEVVQGSYCERIFRDCRLQTCYVQSPAYPGVYPRNLHCRYYLNTRLPFIKLYIENEEFNIDGQRCENIMTCPMRPISSGQENCPYDYIKVYDGKNEFSSVIGTFCGMGKFPYSIIGTSQDLFVDRNGTCDWLLSSESLRASGDSEGIFLSVAHWYPPHTSCTYLMQGDEGEIVRLYFPSFRINRIESPIQPIDGDCGESLTLYDSPWPDDSKIIKTFCDTFSKPMEKHDFVSTGNALFVRFESKTGSYSGSSLYYWAHYDFFNNTKLGEPIPDKPCDEVFASWKTTKGWLRSPLNTLVYKQTPNSEDVQCLYRFVTDKRLYARVILTVNNIHFKEHPYNPGPCLNCIEDRIDKIVIWEPVPAGSNSSYPPITLTKAAQTGDVTCLCNRHTGSTQVISRGEQLNLQLIIDSAHAALSYFKHNAALFEATYEFVHGPLCGYVEPPKSIRCIWEIKINRERDLWMHFDRIKFASKSCDDGIIDIYLKDKAEPHLSVCGENVSLAKELPILSAAQLSPHDTEPSIKIQFVGRTSPTRAAFKIAWTELFHLPRNKDGSLMTSRLTEDGVVDDSNEVCEFACPGEAGLCIPARLVCNGVVNCPNVTNSKDSTFSDESEELCVHETAPEINWLYVALGVVALAVLICCICVCVCRKCCRYCCVDD</sequence>
<dbReference type="PROSITE" id="PS01180">
    <property type="entry name" value="CUB"/>
    <property type="match status" value="2"/>
</dbReference>
<keyword evidence="3" id="KW-0472">Membrane</keyword>